<evidence type="ECO:0000256" key="2">
    <source>
        <dbReference type="ARBA" id="ARBA00012438"/>
    </source>
</evidence>
<dbReference type="Pfam" id="PF02518">
    <property type="entry name" value="HATPase_c"/>
    <property type="match status" value="1"/>
</dbReference>
<keyword evidence="4" id="KW-0418">Kinase</keyword>
<accession>A0A5M3XSR3</accession>
<dbReference type="CDD" id="cd16917">
    <property type="entry name" value="HATPase_UhpB-NarQ-NarX-like"/>
    <property type="match status" value="1"/>
</dbReference>
<feature type="domain" description="Histidine kinase" evidence="6">
    <location>
        <begin position="12"/>
        <end position="101"/>
    </location>
</feature>
<dbReference type="RefSeq" id="WP_308805531.1">
    <property type="nucleotide sequence ID" value="NZ_BAAAHM010000024.1"/>
</dbReference>
<reference evidence="7 8" key="1">
    <citation type="submission" date="2019-10" db="EMBL/GenBank/DDBJ databases">
        <title>Whole genome shotgun sequence of Acrocarpospora pleiomorpha NBRC 16267.</title>
        <authorList>
            <person name="Ichikawa N."/>
            <person name="Kimura A."/>
            <person name="Kitahashi Y."/>
            <person name="Komaki H."/>
            <person name="Oguchi A."/>
        </authorList>
    </citation>
    <scope>NUCLEOTIDE SEQUENCE [LARGE SCALE GENOMIC DNA]</scope>
    <source>
        <strain evidence="7 8">NBRC 16267</strain>
    </source>
</reference>
<dbReference type="SMART" id="SM00387">
    <property type="entry name" value="HATPase_c"/>
    <property type="match status" value="1"/>
</dbReference>
<gene>
    <name evidence="7" type="ORF">Aple_069210</name>
</gene>
<dbReference type="Gene3D" id="3.30.565.10">
    <property type="entry name" value="Histidine kinase-like ATPase, C-terminal domain"/>
    <property type="match status" value="1"/>
</dbReference>
<dbReference type="EC" id="2.7.13.3" evidence="2"/>
<dbReference type="PRINTS" id="PR00344">
    <property type="entry name" value="BCTRLSENSOR"/>
</dbReference>
<dbReference type="PANTHER" id="PTHR24421:SF62">
    <property type="entry name" value="SENSORY TRANSDUCTION HISTIDINE KINASE"/>
    <property type="match status" value="1"/>
</dbReference>
<evidence type="ECO:0000313" key="8">
    <source>
        <dbReference type="Proteomes" id="UP000377595"/>
    </source>
</evidence>
<keyword evidence="8" id="KW-1185">Reference proteome</keyword>
<name>A0A5M3XSR3_9ACTN</name>
<evidence type="ECO:0000256" key="5">
    <source>
        <dbReference type="ARBA" id="ARBA00023012"/>
    </source>
</evidence>
<dbReference type="InterPro" id="IPR004358">
    <property type="entry name" value="Sig_transdc_His_kin-like_C"/>
</dbReference>
<evidence type="ECO:0000256" key="4">
    <source>
        <dbReference type="ARBA" id="ARBA00022777"/>
    </source>
</evidence>
<dbReference type="PANTHER" id="PTHR24421">
    <property type="entry name" value="NITRATE/NITRITE SENSOR PROTEIN NARX-RELATED"/>
    <property type="match status" value="1"/>
</dbReference>
<dbReference type="PROSITE" id="PS50109">
    <property type="entry name" value="HIS_KIN"/>
    <property type="match status" value="1"/>
</dbReference>
<dbReference type="SUPFAM" id="SSF55874">
    <property type="entry name" value="ATPase domain of HSP90 chaperone/DNA topoisomerase II/histidine kinase"/>
    <property type="match status" value="1"/>
</dbReference>
<evidence type="ECO:0000313" key="7">
    <source>
        <dbReference type="EMBL" id="GES24022.1"/>
    </source>
</evidence>
<evidence type="ECO:0000256" key="3">
    <source>
        <dbReference type="ARBA" id="ARBA00022679"/>
    </source>
</evidence>
<dbReference type="GO" id="GO:0004673">
    <property type="term" value="F:protein histidine kinase activity"/>
    <property type="evidence" value="ECO:0007669"/>
    <property type="project" value="UniProtKB-EC"/>
</dbReference>
<proteinExistence type="predicted"/>
<dbReference type="InterPro" id="IPR005467">
    <property type="entry name" value="His_kinase_dom"/>
</dbReference>
<dbReference type="EMBL" id="BLAF01000047">
    <property type="protein sequence ID" value="GES24022.1"/>
    <property type="molecule type" value="Genomic_DNA"/>
</dbReference>
<dbReference type="GO" id="GO:0000160">
    <property type="term" value="P:phosphorelay signal transduction system"/>
    <property type="evidence" value="ECO:0007669"/>
    <property type="project" value="UniProtKB-KW"/>
</dbReference>
<keyword evidence="5" id="KW-0902">Two-component regulatory system</keyword>
<comment type="caution">
    <text evidence="7">The sequence shown here is derived from an EMBL/GenBank/DDBJ whole genome shotgun (WGS) entry which is preliminary data.</text>
</comment>
<organism evidence="7 8">
    <name type="scientific">Acrocarpospora pleiomorpha</name>
    <dbReference type="NCBI Taxonomy" id="90975"/>
    <lineage>
        <taxon>Bacteria</taxon>
        <taxon>Bacillati</taxon>
        <taxon>Actinomycetota</taxon>
        <taxon>Actinomycetes</taxon>
        <taxon>Streptosporangiales</taxon>
        <taxon>Streptosporangiaceae</taxon>
        <taxon>Acrocarpospora</taxon>
    </lineage>
</organism>
<dbReference type="InterPro" id="IPR003594">
    <property type="entry name" value="HATPase_dom"/>
</dbReference>
<dbReference type="Proteomes" id="UP000377595">
    <property type="component" value="Unassembled WGS sequence"/>
</dbReference>
<dbReference type="InterPro" id="IPR050482">
    <property type="entry name" value="Sensor_HK_TwoCompSys"/>
</dbReference>
<sequence length="103" mass="10900">MEPLHEEIEAALLRIAQEALANAGRHAHATRIGVTLSYFDDEVSLDVRDDGRGFDPPSLPARGGFGLGGMRARAERVAGSVEIESEPGGGTAVSARVPLVRHD</sequence>
<protein>
    <recommendedName>
        <fullName evidence="2">histidine kinase</fullName>
        <ecNumber evidence="2">2.7.13.3</ecNumber>
    </recommendedName>
</protein>
<comment type="catalytic activity">
    <reaction evidence="1">
        <text>ATP + protein L-histidine = ADP + protein N-phospho-L-histidine.</text>
        <dbReference type="EC" id="2.7.13.3"/>
    </reaction>
</comment>
<dbReference type="AlphaFoldDB" id="A0A5M3XSR3"/>
<dbReference type="InterPro" id="IPR036890">
    <property type="entry name" value="HATPase_C_sf"/>
</dbReference>
<evidence type="ECO:0000256" key="1">
    <source>
        <dbReference type="ARBA" id="ARBA00000085"/>
    </source>
</evidence>
<keyword evidence="3" id="KW-0808">Transferase</keyword>
<evidence type="ECO:0000259" key="6">
    <source>
        <dbReference type="PROSITE" id="PS50109"/>
    </source>
</evidence>